<keyword evidence="13" id="KW-0482">Metalloprotease</keyword>
<keyword evidence="9 11" id="KW-0472">Membrane</keyword>
<evidence type="ECO:0000256" key="6">
    <source>
        <dbReference type="ARBA" id="ARBA00022692"/>
    </source>
</evidence>
<feature type="transmembrane region" description="Helical" evidence="12">
    <location>
        <begin position="162"/>
        <end position="181"/>
    </location>
</feature>
<evidence type="ECO:0000256" key="4">
    <source>
        <dbReference type="ARBA" id="ARBA00022475"/>
    </source>
</evidence>
<dbReference type="InterPro" id="IPR026898">
    <property type="entry name" value="PrsW"/>
</dbReference>
<dbReference type="PANTHER" id="PTHR36844">
    <property type="entry name" value="PROTEASE PRSW"/>
    <property type="match status" value="1"/>
</dbReference>
<evidence type="ECO:0000256" key="1">
    <source>
        <dbReference type="ARBA" id="ARBA00004651"/>
    </source>
</evidence>
<keyword evidence="4 11" id="KW-1003">Cell membrane</keyword>
<feature type="transmembrane region" description="Helical" evidence="12">
    <location>
        <begin position="33"/>
        <end position="54"/>
    </location>
</feature>
<evidence type="ECO:0000256" key="7">
    <source>
        <dbReference type="ARBA" id="ARBA00022801"/>
    </source>
</evidence>
<feature type="transmembrane region" description="Helical" evidence="12">
    <location>
        <begin position="187"/>
        <end position="207"/>
    </location>
</feature>
<keyword evidence="7 11" id="KW-0378">Hydrolase</keyword>
<feature type="transmembrane region" description="Helical" evidence="12">
    <location>
        <begin position="69"/>
        <end position="88"/>
    </location>
</feature>
<dbReference type="Proteomes" id="UP000659496">
    <property type="component" value="Unassembled WGS sequence"/>
</dbReference>
<evidence type="ECO:0000256" key="12">
    <source>
        <dbReference type="SAM" id="Phobius"/>
    </source>
</evidence>
<organism evidence="13 14">
    <name type="scientific">Sporosarcina gallistercoris</name>
    <dbReference type="NCBI Taxonomy" id="2762245"/>
    <lineage>
        <taxon>Bacteria</taxon>
        <taxon>Bacillati</taxon>
        <taxon>Bacillota</taxon>
        <taxon>Bacilli</taxon>
        <taxon>Bacillales</taxon>
        <taxon>Caryophanaceae</taxon>
        <taxon>Sporosarcina</taxon>
    </lineage>
</organism>
<keyword evidence="8 12" id="KW-1133">Transmembrane helix</keyword>
<proteinExistence type="inferred from homology"/>
<dbReference type="Pfam" id="PF13367">
    <property type="entry name" value="PrsW-protease"/>
    <property type="match status" value="1"/>
</dbReference>
<evidence type="ECO:0000256" key="8">
    <source>
        <dbReference type="ARBA" id="ARBA00022989"/>
    </source>
</evidence>
<comment type="caution">
    <text evidence="13">The sequence shown here is derived from an EMBL/GenBank/DDBJ whole genome shotgun (WGS) entry which is preliminary data.</text>
</comment>
<comment type="subcellular location">
    <subcellularLocation>
        <location evidence="1">Cell membrane</location>
        <topology evidence="1">Multi-pass membrane protein</topology>
    </subcellularLocation>
</comment>
<feature type="transmembrane region" description="Helical" evidence="12">
    <location>
        <begin position="6"/>
        <end position="21"/>
    </location>
</feature>
<dbReference type="EMBL" id="JACSQY010000001">
    <property type="protein sequence ID" value="MBD7906974.1"/>
    <property type="molecule type" value="Genomic_DNA"/>
</dbReference>
<evidence type="ECO:0000256" key="5">
    <source>
        <dbReference type="ARBA" id="ARBA00022670"/>
    </source>
</evidence>
<dbReference type="PANTHER" id="PTHR36844:SF1">
    <property type="entry name" value="PROTEASE PRSW"/>
    <property type="match status" value="1"/>
</dbReference>
<evidence type="ECO:0000256" key="3">
    <source>
        <dbReference type="ARBA" id="ARBA00018997"/>
    </source>
</evidence>
<gene>
    <name evidence="13" type="primary">prsW</name>
    <name evidence="13" type="ORF">H9659_01340</name>
</gene>
<dbReference type="RefSeq" id="WP_191688114.1">
    <property type="nucleotide sequence ID" value="NZ_JACSQY010000001.1"/>
</dbReference>
<feature type="transmembrane region" description="Helical" evidence="12">
    <location>
        <begin position="100"/>
        <end position="122"/>
    </location>
</feature>
<dbReference type="PIRSF" id="PIRSF016933">
    <property type="entry name" value="PrsW"/>
    <property type="match status" value="1"/>
</dbReference>
<keyword evidence="5 11" id="KW-0645">Protease</keyword>
<keyword evidence="14" id="KW-1185">Reference proteome</keyword>
<comment type="function">
    <text evidence="11">Involved in the degradation of specific anti-sigma factors.</text>
</comment>
<evidence type="ECO:0000256" key="11">
    <source>
        <dbReference type="PIRNR" id="PIRNR016933"/>
    </source>
</evidence>
<dbReference type="GO" id="GO:0008237">
    <property type="term" value="F:metallopeptidase activity"/>
    <property type="evidence" value="ECO:0007669"/>
    <property type="project" value="UniProtKB-KW"/>
</dbReference>
<evidence type="ECO:0000313" key="13">
    <source>
        <dbReference type="EMBL" id="MBD7906974.1"/>
    </source>
</evidence>
<dbReference type="InterPro" id="IPR023596">
    <property type="entry name" value="Peptidase_PrsW_arch/bac"/>
</dbReference>
<reference evidence="13 14" key="1">
    <citation type="submission" date="2020-08" db="EMBL/GenBank/DDBJ databases">
        <title>A Genomic Blueprint of the Chicken Gut Microbiome.</title>
        <authorList>
            <person name="Gilroy R."/>
            <person name="Ravi A."/>
            <person name="Getino M."/>
            <person name="Pursley I."/>
            <person name="Horton D.L."/>
            <person name="Alikhan N.-F."/>
            <person name="Baker D."/>
            <person name="Gharbi K."/>
            <person name="Hall N."/>
            <person name="Watson M."/>
            <person name="Adriaenssens E.M."/>
            <person name="Foster-Nyarko E."/>
            <person name="Jarju S."/>
            <person name="Secka A."/>
            <person name="Antonio M."/>
            <person name="Oren A."/>
            <person name="Chaudhuri R."/>
            <person name="La Ragione R.M."/>
            <person name="Hildebrand F."/>
            <person name="Pallen M.J."/>
        </authorList>
    </citation>
    <scope>NUCLEOTIDE SEQUENCE [LARGE SCALE GENOMIC DNA]</scope>
    <source>
        <strain evidence="13 14">Sa3CUA8</strain>
    </source>
</reference>
<dbReference type="EC" id="3.4.-.-" evidence="11"/>
<feature type="transmembrane region" description="Helical" evidence="12">
    <location>
        <begin position="128"/>
        <end position="150"/>
    </location>
</feature>
<comment type="similarity">
    <text evidence="2 11">Belongs to the protease PrsW family.</text>
</comment>
<evidence type="ECO:0000313" key="14">
    <source>
        <dbReference type="Proteomes" id="UP000659496"/>
    </source>
</evidence>
<accession>A0ABR8PFM5</accession>
<evidence type="ECO:0000256" key="10">
    <source>
        <dbReference type="ARBA" id="ARBA00030345"/>
    </source>
</evidence>
<dbReference type="NCBIfam" id="NF033739">
    <property type="entry name" value="intramemb_PrsW"/>
    <property type="match status" value="1"/>
</dbReference>
<evidence type="ECO:0000256" key="2">
    <source>
        <dbReference type="ARBA" id="ARBA00009165"/>
    </source>
</evidence>
<protein>
    <recommendedName>
        <fullName evidence="3 11">Protease PrsW</fullName>
        <ecNumber evidence="11">3.4.-.-</ecNumber>
    </recommendedName>
    <alternativeName>
        <fullName evidence="10 11">Protease responsible for activating sigma-W</fullName>
    </alternativeName>
</protein>
<sequence>MIILFTVAIAPSLALFSYLYLRKEISNEPSRTLFQAFVYGAVMTFPILFIQHVFEQEQVFDNEFLQNTLFTGVLEEFFKWLILLVFVYKNFEFDDAYDGILFGASVSLGFATVENILFLFTFGLDTAFIRALLPVSSHALFGVVMGYYFGRAKFATTDRKRLNLIVAFVFPFVLHVTYNAILEIHDLWVYLMIPFMLFLWWFGLTRVKYAHVFAMRQLQKRAR</sequence>
<name>A0ABR8PFM5_9BACL</name>
<keyword evidence="6 12" id="KW-0812">Transmembrane</keyword>
<evidence type="ECO:0000256" key="9">
    <source>
        <dbReference type="ARBA" id="ARBA00023136"/>
    </source>
</evidence>